<dbReference type="AlphaFoldDB" id="A0A165X6L0"/>
<name>A0A165X6L0_9AGAM</name>
<organism evidence="1 2">
    <name type="scientific">Sistotremastrum suecicum HHB10207 ss-3</name>
    <dbReference type="NCBI Taxonomy" id="1314776"/>
    <lineage>
        <taxon>Eukaryota</taxon>
        <taxon>Fungi</taxon>
        <taxon>Dikarya</taxon>
        <taxon>Basidiomycota</taxon>
        <taxon>Agaricomycotina</taxon>
        <taxon>Agaricomycetes</taxon>
        <taxon>Sistotremastrales</taxon>
        <taxon>Sistotremastraceae</taxon>
        <taxon>Sistotremastrum</taxon>
    </lineage>
</organism>
<evidence type="ECO:0000313" key="2">
    <source>
        <dbReference type="Proteomes" id="UP000076798"/>
    </source>
</evidence>
<proteinExistence type="predicted"/>
<accession>A0A165X6L0</accession>
<gene>
    <name evidence="1" type="ORF">SISSUDRAFT_643610</name>
</gene>
<keyword evidence="2" id="KW-1185">Reference proteome</keyword>
<evidence type="ECO:0000313" key="1">
    <source>
        <dbReference type="EMBL" id="KZT31881.1"/>
    </source>
</evidence>
<dbReference type="EMBL" id="KV428435">
    <property type="protein sequence ID" value="KZT31881.1"/>
    <property type="molecule type" value="Genomic_DNA"/>
</dbReference>
<sequence>MSTGHFHGKFKLERWYRKQVRSSDIIPFCVSVVGKSAFAQPSSLPEFLCGDSKPNFRCIVPLLLLLFLVPSPHLVHPVMAARSSRRLWFFGTELTAHPTLSRGAPSAS</sequence>
<dbReference type="Proteomes" id="UP000076798">
    <property type="component" value="Unassembled WGS sequence"/>
</dbReference>
<reference evidence="1 2" key="1">
    <citation type="journal article" date="2016" name="Mol. Biol. Evol.">
        <title>Comparative Genomics of Early-Diverging Mushroom-Forming Fungi Provides Insights into the Origins of Lignocellulose Decay Capabilities.</title>
        <authorList>
            <person name="Nagy L.G."/>
            <person name="Riley R."/>
            <person name="Tritt A."/>
            <person name="Adam C."/>
            <person name="Daum C."/>
            <person name="Floudas D."/>
            <person name="Sun H."/>
            <person name="Yadav J.S."/>
            <person name="Pangilinan J."/>
            <person name="Larsson K.H."/>
            <person name="Matsuura K."/>
            <person name="Barry K."/>
            <person name="Labutti K."/>
            <person name="Kuo R."/>
            <person name="Ohm R.A."/>
            <person name="Bhattacharya S.S."/>
            <person name="Shirouzu T."/>
            <person name="Yoshinaga Y."/>
            <person name="Martin F.M."/>
            <person name="Grigoriev I.V."/>
            <person name="Hibbett D.S."/>
        </authorList>
    </citation>
    <scope>NUCLEOTIDE SEQUENCE [LARGE SCALE GENOMIC DNA]</scope>
    <source>
        <strain evidence="1 2">HHB10207 ss-3</strain>
    </source>
</reference>
<protein>
    <submittedName>
        <fullName evidence="1">Uncharacterized protein</fullName>
    </submittedName>
</protein>